<keyword evidence="6 7" id="KW-0539">Nucleus</keyword>
<dbReference type="Proteomes" id="UP001187192">
    <property type="component" value="Unassembled WGS sequence"/>
</dbReference>
<evidence type="ECO:0000256" key="1">
    <source>
        <dbReference type="ARBA" id="ARBA00004123"/>
    </source>
</evidence>
<keyword evidence="9" id="KW-1185">Reference proteome</keyword>
<evidence type="ECO:0000256" key="2">
    <source>
        <dbReference type="ARBA" id="ARBA00007203"/>
    </source>
</evidence>
<accession>A0AA88D3B0</accession>
<evidence type="ECO:0000256" key="6">
    <source>
        <dbReference type="ARBA" id="ARBA00023242"/>
    </source>
</evidence>
<comment type="similarity">
    <text evidence="2 7">Belongs to the SLU7 family.</text>
</comment>
<evidence type="ECO:0000313" key="8">
    <source>
        <dbReference type="EMBL" id="GMN41051.1"/>
    </source>
</evidence>
<keyword evidence="4 7" id="KW-0747">Spliceosome</keyword>
<evidence type="ECO:0000256" key="5">
    <source>
        <dbReference type="ARBA" id="ARBA00023187"/>
    </source>
</evidence>
<evidence type="ECO:0000256" key="4">
    <source>
        <dbReference type="ARBA" id="ARBA00022728"/>
    </source>
</evidence>
<keyword evidence="5 7" id="KW-0508">mRNA splicing</keyword>
<protein>
    <recommendedName>
        <fullName evidence="7">Pre-mRNA-splicing factor SLU7</fullName>
    </recommendedName>
</protein>
<dbReference type="GO" id="GO:0005681">
    <property type="term" value="C:spliceosomal complex"/>
    <property type="evidence" value="ECO:0007669"/>
    <property type="project" value="UniProtKB-UniRule"/>
</dbReference>
<name>A0AA88D3B0_FICCA</name>
<gene>
    <name evidence="8" type="ORF">TIFTF001_010266</name>
</gene>
<dbReference type="EMBL" id="BTGU01000012">
    <property type="protein sequence ID" value="GMN41051.1"/>
    <property type="molecule type" value="Genomic_DNA"/>
</dbReference>
<dbReference type="PANTHER" id="PTHR12942:SF2">
    <property type="entry name" value="PRE-MRNA-SPLICING FACTOR SLU7"/>
    <property type="match status" value="1"/>
</dbReference>
<reference evidence="8" key="1">
    <citation type="submission" date="2023-07" db="EMBL/GenBank/DDBJ databases">
        <title>draft genome sequence of fig (Ficus carica).</title>
        <authorList>
            <person name="Takahashi T."/>
            <person name="Nishimura K."/>
        </authorList>
    </citation>
    <scope>NUCLEOTIDE SEQUENCE</scope>
</reference>
<comment type="subcellular location">
    <subcellularLocation>
        <location evidence="1 7">Nucleus</location>
    </subcellularLocation>
</comment>
<dbReference type="GO" id="GO:0030628">
    <property type="term" value="F:pre-mRNA 3'-splice site binding"/>
    <property type="evidence" value="ECO:0007669"/>
    <property type="project" value="UniProtKB-UniRule"/>
</dbReference>
<proteinExistence type="inferred from homology"/>
<dbReference type="GO" id="GO:0000398">
    <property type="term" value="P:mRNA splicing, via spliceosome"/>
    <property type="evidence" value="ECO:0007669"/>
    <property type="project" value="UniProtKB-UniRule"/>
</dbReference>
<keyword evidence="3 7" id="KW-0507">mRNA processing</keyword>
<comment type="function">
    <text evidence="7">Involved in pre-mRNA splicing.</text>
</comment>
<organism evidence="8 9">
    <name type="scientific">Ficus carica</name>
    <name type="common">Common fig</name>
    <dbReference type="NCBI Taxonomy" id="3494"/>
    <lineage>
        <taxon>Eukaryota</taxon>
        <taxon>Viridiplantae</taxon>
        <taxon>Streptophyta</taxon>
        <taxon>Embryophyta</taxon>
        <taxon>Tracheophyta</taxon>
        <taxon>Spermatophyta</taxon>
        <taxon>Magnoliopsida</taxon>
        <taxon>eudicotyledons</taxon>
        <taxon>Gunneridae</taxon>
        <taxon>Pentapetalae</taxon>
        <taxon>rosids</taxon>
        <taxon>fabids</taxon>
        <taxon>Rosales</taxon>
        <taxon>Moraceae</taxon>
        <taxon>Ficeae</taxon>
        <taxon>Ficus</taxon>
    </lineage>
</organism>
<evidence type="ECO:0000256" key="7">
    <source>
        <dbReference type="RuleBase" id="RU367071"/>
    </source>
</evidence>
<dbReference type="InterPro" id="IPR039974">
    <property type="entry name" value="Splicing_factor_SLU7"/>
</dbReference>
<evidence type="ECO:0000256" key="3">
    <source>
        <dbReference type="ARBA" id="ARBA00022664"/>
    </source>
</evidence>
<dbReference type="PANTHER" id="PTHR12942">
    <property type="entry name" value="STEP II SPLICING FACTOR SLU7"/>
    <property type="match status" value="1"/>
</dbReference>
<comment type="caution">
    <text evidence="8">The sequence shown here is derived from an EMBL/GenBank/DDBJ whole genome shotgun (WGS) entry which is preliminary data.</text>
</comment>
<dbReference type="AlphaFoldDB" id="A0AA88D3B0"/>
<comment type="subunit">
    <text evidence="7">Associated with the spliceosome.</text>
</comment>
<sequence>MATSSVTFKSRKEHRKQIEFEKARKAGLASAEVDGDGNVINPHIPGYVTVALGLANQRNWKSAPNCTDKWYDRGATTFQADGYRNGAC</sequence>
<evidence type="ECO:0000313" key="9">
    <source>
        <dbReference type="Proteomes" id="UP001187192"/>
    </source>
</evidence>